<gene>
    <name evidence="2" type="ORF">BWK73_52550</name>
</gene>
<dbReference type="InterPro" id="IPR029060">
    <property type="entry name" value="PIN-like_dom_sf"/>
</dbReference>
<evidence type="ECO:0000313" key="3">
    <source>
        <dbReference type="Proteomes" id="UP000192491"/>
    </source>
</evidence>
<dbReference type="Pfam" id="PF01850">
    <property type="entry name" value="PIN"/>
    <property type="match status" value="1"/>
</dbReference>
<proteinExistence type="predicted"/>
<evidence type="ECO:0000313" key="2">
    <source>
        <dbReference type="EMBL" id="OQW98378.1"/>
    </source>
</evidence>
<organism evidence="2 3">
    <name type="scientific">Thiothrix lacustris</name>
    <dbReference type="NCBI Taxonomy" id="525917"/>
    <lineage>
        <taxon>Bacteria</taxon>
        <taxon>Pseudomonadati</taxon>
        <taxon>Pseudomonadota</taxon>
        <taxon>Gammaproteobacteria</taxon>
        <taxon>Thiotrichales</taxon>
        <taxon>Thiotrichaceae</taxon>
        <taxon>Thiothrix</taxon>
    </lineage>
</organism>
<dbReference type="AlphaFoldDB" id="A0A1Y1Q7L9"/>
<feature type="domain" description="PIN" evidence="1">
    <location>
        <begin position="4"/>
        <end position="112"/>
    </location>
</feature>
<dbReference type="CDD" id="cd09874">
    <property type="entry name" value="PIN_MT3492-like"/>
    <property type="match status" value="1"/>
</dbReference>
<dbReference type="SUPFAM" id="SSF88723">
    <property type="entry name" value="PIN domain-like"/>
    <property type="match status" value="1"/>
</dbReference>
<dbReference type="Gene3D" id="3.40.50.1010">
    <property type="entry name" value="5'-nuclease"/>
    <property type="match status" value="1"/>
</dbReference>
<dbReference type="Proteomes" id="UP000192491">
    <property type="component" value="Unassembled WGS sequence"/>
</dbReference>
<dbReference type="EMBL" id="MTEJ01000755">
    <property type="protein sequence ID" value="OQW98378.1"/>
    <property type="molecule type" value="Genomic_DNA"/>
</dbReference>
<comment type="caution">
    <text evidence="2">The sequence shown here is derived from an EMBL/GenBank/DDBJ whole genome shotgun (WGS) entry which is preliminary data.</text>
</comment>
<evidence type="ECO:0000259" key="1">
    <source>
        <dbReference type="Pfam" id="PF01850"/>
    </source>
</evidence>
<sequence>MNLFFDTSALVKYFHSEAGTAQVVSLIEDPTNDIWVSDLARVEFISALHRKFRRGDIDDLQLQETLATFDLEWAQMNHQPISDAVIAQADELMRQKAKQYGLRALDAIQLASFMLLAEENWVFVVADGILADTVASENLTTIRIAC</sequence>
<name>A0A1Y1Q7L9_9GAMM</name>
<accession>A0A1Y1Q7L9</accession>
<dbReference type="InterPro" id="IPR002716">
    <property type="entry name" value="PIN_dom"/>
</dbReference>
<protein>
    <recommendedName>
        <fullName evidence="1">PIN domain-containing protein</fullName>
    </recommendedName>
</protein>
<reference evidence="2 3" key="1">
    <citation type="submission" date="2017-01" db="EMBL/GenBank/DDBJ databases">
        <title>Novel large sulfur bacteria in the metagenomes of groundwater-fed chemosynthetic microbial mats in the Lake Huron basin.</title>
        <authorList>
            <person name="Sharrar A.M."/>
            <person name="Flood B.E."/>
            <person name="Bailey J.V."/>
            <person name="Jones D.S."/>
            <person name="Biddanda B."/>
            <person name="Ruberg S.A."/>
            <person name="Marcus D.N."/>
            <person name="Dick G.J."/>
        </authorList>
    </citation>
    <scope>NUCLEOTIDE SEQUENCE [LARGE SCALE GENOMIC DNA]</scope>
    <source>
        <strain evidence="2">A8</strain>
    </source>
</reference>